<evidence type="ECO:0000313" key="12">
    <source>
        <dbReference type="Proteomes" id="UP001300502"/>
    </source>
</evidence>
<evidence type="ECO:0000256" key="9">
    <source>
        <dbReference type="ARBA" id="ARBA00048021"/>
    </source>
</evidence>
<evidence type="ECO:0000256" key="1">
    <source>
        <dbReference type="ARBA" id="ARBA00001933"/>
    </source>
</evidence>
<dbReference type="AlphaFoldDB" id="A0AAV9IFX2"/>
<dbReference type="Pfam" id="PF00202">
    <property type="entry name" value="Aminotran_3"/>
    <property type="match status" value="1"/>
</dbReference>
<reference evidence="11 12" key="1">
    <citation type="submission" date="2022-07" db="EMBL/GenBank/DDBJ databases">
        <title>Genome-wide signatures of adaptation to extreme environments.</title>
        <authorList>
            <person name="Cho C.H."/>
            <person name="Yoon H.S."/>
        </authorList>
    </citation>
    <scope>NUCLEOTIDE SEQUENCE [LARGE SCALE GENOMIC DNA]</scope>
    <source>
        <strain evidence="11 12">108.79 E11</strain>
    </source>
</reference>
<accession>A0AAV9IFX2</accession>
<gene>
    <name evidence="11" type="ORF">GAYE_SCF23G4264</name>
</gene>
<evidence type="ECO:0000256" key="2">
    <source>
        <dbReference type="ARBA" id="ARBA00008954"/>
    </source>
</evidence>
<proteinExistence type="inferred from homology"/>
<keyword evidence="5" id="KW-0808">Transferase</keyword>
<dbReference type="GO" id="GO:0034386">
    <property type="term" value="F:4-aminobutyrate:2-oxoglutarate transaminase activity"/>
    <property type="evidence" value="ECO:0007669"/>
    <property type="project" value="UniProtKB-EC"/>
</dbReference>
<dbReference type="SUPFAM" id="SSF53383">
    <property type="entry name" value="PLP-dependent transferases"/>
    <property type="match status" value="1"/>
</dbReference>
<protein>
    <recommendedName>
        <fullName evidence="3">4-aminobutyrate--2-oxoglutarate transaminase</fullName>
        <ecNumber evidence="3">2.6.1.19</ecNumber>
    </recommendedName>
    <alternativeName>
        <fullName evidence="8">GABA aminotransferase</fullName>
    </alternativeName>
    <alternativeName>
        <fullName evidence="7">Gamma-amino-N-butyrate transaminase</fullName>
    </alternativeName>
</protein>
<comment type="caution">
    <text evidence="11">The sequence shown here is derived from an EMBL/GenBank/DDBJ whole genome shotgun (WGS) entry which is preliminary data.</text>
</comment>
<dbReference type="InterPro" id="IPR015421">
    <property type="entry name" value="PyrdxlP-dep_Trfase_major"/>
</dbReference>
<evidence type="ECO:0000256" key="5">
    <source>
        <dbReference type="ARBA" id="ARBA00022679"/>
    </source>
</evidence>
<evidence type="ECO:0000256" key="8">
    <source>
        <dbReference type="ARBA" id="ARBA00031787"/>
    </source>
</evidence>
<organism evidence="11 12">
    <name type="scientific">Galdieria yellowstonensis</name>
    <dbReference type="NCBI Taxonomy" id="3028027"/>
    <lineage>
        <taxon>Eukaryota</taxon>
        <taxon>Rhodophyta</taxon>
        <taxon>Bangiophyceae</taxon>
        <taxon>Galdieriales</taxon>
        <taxon>Galdieriaceae</taxon>
        <taxon>Galdieria</taxon>
    </lineage>
</organism>
<dbReference type="Gene3D" id="3.40.640.10">
    <property type="entry name" value="Type I PLP-dependent aspartate aminotransferase-like (Major domain)"/>
    <property type="match status" value="1"/>
</dbReference>
<dbReference type="GO" id="GO:0005739">
    <property type="term" value="C:mitochondrion"/>
    <property type="evidence" value="ECO:0007669"/>
    <property type="project" value="TreeGrafter"/>
</dbReference>
<dbReference type="InterPro" id="IPR004631">
    <property type="entry name" value="4NH2But_aminotransferase_euk"/>
</dbReference>
<evidence type="ECO:0000256" key="4">
    <source>
        <dbReference type="ARBA" id="ARBA00022576"/>
    </source>
</evidence>
<keyword evidence="4" id="KW-0032">Aminotransferase</keyword>
<keyword evidence="12" id="KW-1185">Reference proteome</keyword>
<dbReference type="GO" id="GO:0009450">
    <property type="term" value="P:gamma-aminobutyric acid catabolic process"/>
    <property type="evidence" value="ECO:0007669"/>
    <property type="project" value="TreeGrafter"/>
</dbReference>
<keyword evidence="6 10" id="KW-0663">Pyridoxal phosphate</keyword>
<name>A0AAV9IFX2_9RHOD</name>
<comment type="similarity">
    <text evidence="2 10">Belongs to the class-III pyridoxal-phosphate-dependent aminotransferase family.</text>
</comment>
<dbReference type="EMBL" id="JANCYU010000039">
    <property type="protein sequence ID" value="KAK4526350.1"/>
    <property type="molecule type" value="Genomic_DNA"/>
</dbReference>
<dbReference type="GO" id="GO:0030170">
    <property type="term" value="F:pyridoxal phosphate binding"/>
    <property type="evidence" value="ECO:0007669"/>
    <property type="project" value="InterPro"/>
</dbReference>
<dbReference type="InterPro" id="IPR015424">
    <property type="entry name" value="PyrdxlP-dep_Trfase"/>
</dbReference>
<sequence>MKRAFSKLAFPKYTKPEVLTEIPGPKSRQLLKEMDLLQETRTINFFMNTAKSQGTYAVDADGNVILDVFGHIASLPLGYNHPAMAEAATKPEWLPFLLQRHALGVQPPEEWPRELRETLMRVSPKGFSEVMTTCGCGSSANENAFKAAFIWKRKRERHSAEPTREELLTCMRNEAPGSPQLSILSFEKSFHGRMLGCLSATRSKPIHKVDIPAFPWPVCRFPRLSYPLEEHQRENREEEDRCLTHVEDIVHSHPIPVAGIIVEPIMAEGGDHAATPYFYQQLRRIAANNGIAFIVDEVQTGCGATGRFWAHDYWQLDNPPDIVTFAKKMQVSGFYLKGEFRPAQTYRIYNTWMGDPLRMLQLHVITNVIEGENLLRRVSDTGSFLKMELERISQEYPFLVANVRGKGTFLAFDTPDGETRNQLLFEMRQKGVQIGGCGENTVRLRPPLIFDQQDANILLETLQTVLRKFKNHSVQHKSVPIK</sequence>
<dbReference type="Gene3D" id="3.90.1150.10">
    <property type="entry name" value="Aspartate Aminotransferase, domain 1"/>
    <property type="match status" value="1"/>
</dbReference>
<evidence type="ECO:0000256" key="3">
    <source>
        <dbReference type="ARBA" id="ARBA00012912"/>
    </source>
</evidence>
<dbReference type="FunFam" id="3.40.640.10:FF:000073">
    <property type="entry name" value="Probable 4-aminobutyrate aminotransferase"/>
    <property type="match status" value="1"/>
</dbReference>
<dbReference type="InterPro" id="IPR005814">
    <property type="entry name" value="Aminotrans_3"/>
</dbReference>
<dbReference type="InterPro" id="IPR015422">
    <property type="entry name" value="PyrdxlP-dep_Trfase_small"/>
</dbReference>
<evidence type="ECO:0000256" key="10">
    <source>
        <dbReference type="RuleBase" id="RU003560"/>
    </source>
</evidence>
<evidence type="ECO:0000313" key="11">
    <source>
        <dbReference type="EMBL" id="KAK4526350.1"/>
    </source>
</evidence>
<comment type="cofactor">
    <cofactor evidence="1">
        <name>pyridoxal 5'-phosphate</name>
        <dbReference type="ChEBI" id="CHEBI:597326"/>
    </cofactor>
</comment>
<dbReference type="EC" id="2.6.1.19" evidence="3"/>
<comment type="catalytic activity">
    <reaction evidence="9">
        <text>4-aminobutanoate + 2-oxoglutarate = succinate semialdehyde + L-glutamate</text>
        <dbReference type="Rhea" id="RHEA:23352"/>
        <dbReference type="ChEBI" id="CHEBI:16810"/>
        <dbReference type="ChEBI" id="CHEBI:29985"/>
        <dbReference type="ChEBI" id="CHEBI:57706"/>
        <dbReference type="ChEBI" id="CHEBI:59888"/>
        <dbReference type="EC" id="2.6.1.19"/>
    </reaction>
</comment>
<evidence type="ECO:0000256" key="7">
    <source>
        <dbReference type="ARBA" id="ARBA00030204"/>
    </source>
</evidence>
<dbReference type="PIRSF" id="PIRSF000521">
    <property type="entry name" value="Transaminase_4ab_Lys_Orn"/>
    <property type="match status" value="1"/>
</dbReference>
<dbReference type="NCBIfam" id="TIGR00699">
    <property type="entry name" value="GABAtrns_euk"/>
    <property type="match status" value="1"/>
</dbReference>
<dbReference type="CDD" id="cd00610">
    <property type="entry name" value="OAT_like"/>
    <property type="match status" value="1"/>
</dbReference>
<dbReference type="PANTHER" id="PTHR43206">
    <property type="entry name" value="AMINOTRANSFERASE"/>
    <property type="match status" value="1"/>
</dbReference>
<dbReference type="Proteomes" id="UP001300502">
    <property type="component" value="Unassembled WGS sequence"/>
</dbReference>
<evidence type="ECO:0000256" key="6">
    <source>
        <dbReference type="ARBA" id="ARBA00022898"/>
    </source>
</evidence>
<dbReference type="PANTHER" id="PTHR43206:SF1">
    <property type="entry name" value="4-AMINOBUTYRATE AMINOTRANSFERASE, MITOCHONDRIAL"/>
    <property type="match status" value="1"/>
</dbReference>